<feature type="transmembrane region" description="Helical" evidence="5">
    <location>
        <begin position="208"/>
        <end position="231"/>
    </location>
</feature>
<keyword evidence="2 5" id="KW-0812">Transmembrane</keyword>
<gene>
    <name evidence="7" type="ORF">GCM10007425_02010</name>
</gene>
<keyword evidence="3 5" id="KW-1133">Transmembrane helix</keyword>
<dbReference type="RefSeq" id="WP_188613149.1">
    <property type="nucleotide sequence ID" value="NZ_BMJT01000001.1"/>
</dbReference>
<feature type="transmembrane region" description="Helical" evidence="5">
    <location>
        <begin position="21"/>
        <end position="41"/>
    </location>
</feature>
<comment type="subcellular location">
    <subcellularLocation>
        <location evidence="1">Membrane</location>
        <topology evidence="1">Multi-pass membrane protein</topology>
    </subcellularLocation>
</comment>
<evidence type="ECO:0000256" key="1">
    <source>
        <dbReference type="ARBA" id="ARBA00004141"/>
    </source>
</evidence>
<feature type="domain" description="ABC-2 type transporter transmembrane" evidence="6">
    <location>
        <begin position="16"/>
        <end position="354"/>
    </location>
</feature>
<protein>
    <recommendedName>
        <fullName evidence="6">ABC-2 type transporter transmembrane domain-containing protein</fullName>
    </recommendedName>
</protein>
<reference evidence="7" key="2">
    <citation type="submission" date="2020-09" db="EMBL/GenBank/DDBJ databases">
        <authorList>
            <person name="Sun Q."/>
            <person name="Zhou Y."/>
        </authorList>
    </citation>
    <scope>NUCLEOTIDE SEQUENCE</scope>
    <source>
        <strain evidence="7">CGMCC 1.15760</strain>
    </source>
</reference>
<dbReference type="Proteomes" id="UP000616608">
    <property type="component" value="Unassembled WGS sequence"/>
</dbReference>
<feature type="transmembrane region" description="Helical" evidence="5">
    <location>
        <begin position="369"/>
        <end position="387"/>
    </location>
</feature>
<evidence type="ECO:0000313" key="7">
    <source>
        <dbReference type="EMBL" id="GGG11259.1"/>
    </source>
</evidence>
<evidence type="ECO:0000256" key="4">
    <source>
        <dbReference type="ARBA" id="ARBA00023136"/>
    </source>
</evidence>
<feature type="transmembrane region" description="Helical" evidence="5">
    <location>
        <begin position="324"/>
        <end position="343"/>
    </location>
</feature>
<proteinExistence type="predicted"/>
<evidence type="ECO:0000259" key="6">
    <source>
        <dbReference type="Pfam" id="PF12698"/>
    </source>
</evidence>
<feature type="transmembrane region" description="Helical" evidence="5">
    <location>
        <begin position="290"/>
        <end position="312"/>
    </location>
</feature>
<name>A0A917FV06_9BACI</name>
<sequence>MSRFIIHHIKQLKRQWITLPFLLFFPIILVGAVALLFYSWIQPVTETPLTIAIVDNDQSEETVLLSTLLTDSNTLAEHISMIQLTTDEAKTQLAQQKIIGYLSLPTNFTETLYNGERTNIAITADPAHQNEILLLKQVVDRIANYMNLAQANLLLINETAHALHYTDETRISLIKTHLLSYFTRFFAKEQFMPHEEVENIATANPVNYYMLSVIFSLLIIWIFLLQQWLLRETPQSITWRLRLYNVGLIKPLLAKAALCLLIPLPLATLFIYVMRAYAQLYWLPSDYVKIFVLLLCVTLIFCCHLLCIELLCQPKRAMPLQLVYTLYIIISSGAILPSAYLPIRMPSYSQQAFEQLSQVILYERTYAEFLPLLSTLLVSIFLGFMLLKWKERTL</sequence>
<dbReference type="GO" id="GO:0016020">
    <property type="term" value="C:membrane"/>
    <property type="evidence" value="ECO:0007669"/>
    <property type="project" value="UniProtKB-SubCell"/>
</dbReference>
<keyword evidence="8" id="KW-1185">Reference proteome</keyword>
<dbReference type="AlphaFoldDB" id="A0A917FV06"/>
<keyword evidence="4 5" id="KW-0472">Membrane</keyword>
<dbReference type="InterPro" id="IPR013525">
    <property type="entry name" value="ABC2_TM"/>
</dbReference>
<reference evidence="7" key="1">
    <citation type="journal article" date="2014" name="Int. J. Syst. Evol. Microbiol.">
        <title>Complete genome sequence of Corynebacterium casei LMG S-19264T (=DSM 44701T), isolated from a smear-ripened cheese.</title>
        <authorList>
            <consortium name="US DOE Joint Genome Institute (JGI-PGF)"/>
            <person name="Walter F."/>
            <person name="Albersmeier A."/>
            <person name="Kalinowski J."/>
            <person name="Ruckert C."/>
        </authorList>
    </citation>
    <scope>NUCLEOTIDE SEQUENCE</scope>
    <source>
        <strain evidence="7">CGMCC 1.15760</strain>
    </source>
</reference>
<comment type="caution">
    <text evidence="7">The sequence shown here is derived from an EMBL/GenBank/DDBJ whole genome shotgun (WGS) entry which is preliminary data.</text>
</comment>
<evidence type="ECO:0000256" key="5">
    <source>
        <dbReference type="SAM" id="Phobius"/>
    </source>
</evidence>
<dbReference type="Gene3D" id="3.40.1710.10">
    <property type="entry name" value="abc type-2 transporter like domain"/>
    <property type="match status" value="1"/>
</dbReference>
<evidence type="ECO:0000256" key="2">
    <source>
        <dbReference type="ARBA" id="ARBA00022692"/>
    </source>
</evidence>
<evidence type="ECO:0000256" key="3">
    <source>
        <dbReference type="ARBA" id="ARBA00022989"/>
    </source>
</evidence>
<dbReference type="GO" id="GO:0140359">
    <property type="term" value="F:ABC-type transporter activity"/>
    <property type="evidence" value="ECO:0007669"/>
    <property type="project" value="InterPro"/>
</dbReference>
<accession>A0A917FV06</accession>
<feature type="transmembrane region" description="Helical" evidence="5">
    <location>
        <begin position="252"/>
        <end position="278"/>
    </location>
</feature>
<dbReference type="Pfam" id="PF12698">
    <property type="entry name" value="ABC2_membrane_3"/>
    <property type="match status" value="1"/>
</dbReference>
<dbReference type="EMBL" id="BMJT01000001">
    <property type="protein sequence ID" value="GGG11259.1"/>
    <property type="molecule type" value="Genomic_DNA"/>
</dbReference>
<organism evidence="7 8">
    <name type="scientific">Lysinibacillus alkalisoli</name>
    <dbReference type="NCBI Taxonomy" id="1911548"/>
    <lineage>
        <taxon>Bacteria</taxon>
        <taxon>Bacillati</taxon>
        <taxon>Bacillota</taxon>
        <taxon>Bacilli</taxon>
        <taxon>Bacillales</taxon>
        <taxon>Bacillaceae</taxon>
        <taxon>Lysinibacillus</taxon>
    </lineage>
</organism>
<evidence type="ECO:0000313" key="8">
    <source>
        <dbReference type="Proteomes" id="UP000616608"/>
    </source>
</evidence>